<organism evidence="1">
    <name type="scientific">Thermogladius calderae</name>
    <dbReference type="NCBI Taxonomy" id="1200300"/>
    <lineage>
        <taxon>Archaea</taxon>
        <taxon>Thermoproteota</taxon>
        <taxon>Thermoprotei</taxon>
        <taxon>Desulfurococcales</taxon>
        <taxon>Desulfurococcaceae</taxon>
        <taxon>Thermogladius</taxon>
    </lineage>
</organism>
<comment type="caution">
    <text evidence="1">The sequence shown here is derived from an EMBL/GenBank/DDBJ whole genome shotgun (WGS) entry which is preliminary data.</text>
</comment>
<name>A0A7J3XYI6_9CREN</name>
<evidence type="ECO:0000313" key="1">
    <source>
        <dbReference type="EMBL" id="HHP67774.1"/>
    </source>
</evidence>
<dbReference type="AlphaFoldDB" id="A0A7J3XYI6"/>
<reference evidence="1" key="1">
    <citation type="journal article" date="2020" name="mSystems">
        <title>Genome- and Community-Level Interaction Insights into Carbon Utilization and Element Cycling Functions of Hydrothermarchaeota in Hydrothermal Sediment.</title>
        <authorList>
            <person name="Zhou Z."/>
            <person name="Liu Y."/>
            <person name="Xu W."/>
            <person name="Pan J."/>
            <person name="Luo Z.H."/>
            <person name="Li M."/>
        </authorList>
    </citation>
    <scope>NUCLEOTIDE SEQUENCE [LARGE SCALE GENOMIC DNA]</scope>
    <source>
        <strain evidence="1">SpSt-110</strain>
    </source>
</reference>
<protein>
    <submittedName>
        <fullName evidence="1">Uncharacterized protein</fullName>
    </submittedName>
</protein>
<proteinExistence type="predicted"/>
<gene>
    <name evidence="1" type="ORF">ENM60_03145</name>
</gene>
<dbReference type="EMBL" id="DRYK01000042">
    <property type="protein sequence ID" value="HHP67774.1"/>
    <property type="molecule type" value="Genomic_DNA"/>
</dbReference>
<sequence>MSSPIVRMIREEIWSSKIQSIQGFRLEDIIRGLESSLQAGLNIGGEERDFLLGLLKRVVEDARFLAEFRVMKASMGAEIPGDSFDKSILELVGRLKEFLALLYSGSLVVQNNRVTVYATRACEGLEKGDVALVTVEDAVLYYLRACVTLVTRPIYTYVMSLKKAGTGS</sequence>
<accession>A0A7J3XYI6</accession>